<protein>
    <submittedName>
        <fullName evidence="5">Uncharacterized protein</fullName>
    </submittedName>
</protein>
<dbReference type="InterPro" id="IPR050774">
    <property type="entry name" value="KCMF1/Dystrophin"/>
</dbReference>
<reference evidence="5" key="1">
    <citation type="journal article" date="2023" name="Mol. Biol. Evol.">
        <title>Third-Generation Sequencing Reveals the Adaptive Role of the Epigenome in Three Deep-Sea Polychaetes.</title>
        <authorList>
            <person name="Perez M."/>
            <person name="Aroh O."/>
            <person name="Sun Y."/>
            <person name="Lan Y."/>
            <person name="Juniper S.K."/>
            <person name="Young C.R."/>
            <person name="Angers B."/>
            <person name="Qian P.Y."/>
        </authorList>
    </citation>
    <scope>NUCLEOTIDE SEQUENCE</scope>
    <source>
        <strain evidence="5">P08H-3</strain>
    </source>
</reference>
<dbReference type="PANTHER" id="PTHR12268">
    <property type="entry name" value="E3 UBIQUITIN-PROTEIN LIGASE KCMF1"/>
    <property type="match status" value="1"/>
</dbReference>
<dbReference type="EMBL" id="JAODUP010000100">
    <property type="protein sequence ID" value="KAK2162352.1"/>
    <property type="molecule type" value="Genomic_DNA"/>
</dbReference>
<evidence type="ECO:0000256" key="3">
    <source>
        <dbReference type="ARBA" id="ARBA00022837"/>
    </source>
</evidence>
<dbReference type="GO" id="GO:0099536">
    <property type="term" value="P:synaptic signaling"/>
    <property type="evidence" value="ECO:0007669"/>
    <property type="project" value="TreeGrafter"/>
</dbReference>
<dbReference type="GO" id="GO:0045202">
    <property type="term" value="C:synapse"/>
    <property type="evidence" value="ECO:0007669"/>
    <property type="project" value="GOC"/>
</dbReference>
<proteinExistence type="predicted"/>
<sequence length="138" mass="15673">MAGRFFPQTTSGEDVRDFTKVFKNKFRSKKYFKKHPRLGYLPVQTVLEGDTLESQSDLAKSVSNSNPGYHLLSFIDIQIVLLHKLPGFYTEVTTSRGHKTLIGFFRVVEFHWSVPTFLSSLDPLSRTGSLETPLFSSP</sequence>
<dbReference type="Proteomes" id="UP001208570">
    <property type="component" value="Unassembled WGS sequence"/>
</dbReference>
<dbReference type="PANTHER" id="PTHR12268:SF14">
    <property type="entry name" value="DYSTROPHIN-1"/>
    <property type="match status" value="1"/>
</dbReference>
<evidence type="ECO:0000256" key="1">
    <source>
        <dbReference type="ARBA" id="ARBA00004496"/>
    </source>
</evidence>
<evidence type="ECO:0000256" key="4">
    <source>
        <dbReference type="ARBA" id="ARBA00023212"/>
    </source>
</evidence>
<gene>
    <name evidence="5" type="ORF">LSH36_100g10021</name>
</gene>
<keyword evidence="3" id="KW-0106">Calcium</keyword>
<comment type="caution">
    <text evidence="5">The sequence shown here is derived from an EMBL/GenBank/DDBJ whole genome shotgun (WGS) entry which is preliminary data.</text>
</comment>
<keyword evidence="2" id="KW-0963">Cytoplasm</keyword>
<accession>A0AAD9N9S4</accession>
<name>A0AAD9N9S4_9ANNE</name>
<evidence type="ECO:0000313" key="5">
    <source>
        <dbReference type="EMBL" id="KAK2162352.1"/>
    </source>
</evidence>
<evidence type="ECO:0000313" key="6">
    <source>
        <dbReference type="Proteomes" id="UP001208570"/>
    </source>
</evidence>
<dbReference type="AlphaFoldDB" id="A0AAD9N9S4"/>
<dbReference type="GO" id="GO:0005886">
    <property type="term" value="C:plasma membrane"/>
    <property type="evidence" value="ECO:0007669"/>
    <property type="project" value="TreeGrafter"/>
</dbReference>
<evidence type="ECO:0000256" key="2">
    <source>
        <dbReference type="ARBA" id="ARBA00022490"/>
    </source>
</evidence>
<keyword evidence="4" id="KW-0206">Cytoskeleton</keyword>
<comment type="subcellular location">
    <subcellularLocation>
        <location evidence="1">Cytoplasm</location>
    </subcellularLocation>
</comment>
<organism evidence="5 6">
    <name type="scientific">Paralvinella palmiformis</name>
    <dbReference type="NCBI Taxonomy" id="53620"/>
    <lineage>
        <taxon>Eukaryota</taxon>
        <taxon>Metazoa</taxon>
        <taxon>Spiralia</taxon>
        <taxon>Lophotrochozoa</taxon>
        <taxon>Annelida</taxon>
        <taxon>Polychaeta</taxon>
        <taxon>Sedentaria</taxon>
        <taxon>Canalipalpata</taxon>
        <taxon>Terebellida</taxon>
        <taxon>Terebelliformia</taxon>
        <taxon>Alvinellidae</taxon>
        <taxon>Paralvinella</taxon>
    </lineage>
</organism>
<keyword evidence="6" id="KW-1185">Reference proteome</keyword>